<reference evidence="3 5" key="2">
    <citation type="submission" date="2016-10" db="EMBL/GenBank/DDBJ databases">
        <authorList>
            <person name="Varghese N."/>
            <person name="Submissions S."/>
        </authorList>
    </citation>
    <scope>NUCLEOTIDE SEQUENCE [LARGE SCALE GENOMIC DNA]</scope>
    <source>
        <strain evidence="3 5">DSM 22150</strain>
    </source>
</reference>
<gene>
    <name evidence="3" type="ORF">SAMN05216375_12146</name>
    <name evidence="2" type="ORF">TR210_1945</name>
</gene>
<dbReference type="Proteomes" id="UP000076878">
    <property type="component" value="Unassembled WGS sequence"/>
</dbReference>
<reference evidence="2 4" key="1">
    <citation type="submission" date="2016-02" db="EMBL/GenBank/DDBJ databases">
        <authorList>
            <person name="Wen L."/>
            <person name="He K."/>
            <person name="Yang H."/>
        </authorList>
    </citation>
    <scope>NUCLEOTIDE SEQUENCE [LARGE SCALE GENOMIC DNA]</scope>
    <source>
        <strain evidence="2">Trichococcus_R210</strain>
    </source>
</reference>
<dbReference type="AlphaFoldDB" id="A0A143Z228"/>
<evidence type="ECO:0000313" key="3">
    <source>
        <dbReference type="EMBL" id="SEJ67231.1"/>
    </source>
</evidence>
<name>A0A143Z228_9LACT</name>
<evidence type="ECO:0000313" key="5">
    <source>
        <dbReference type="Proteomes" id="UP000199280"/>
    </source>
</evidence>
<dbReference type="InterPro" id="IPR029058">
    <property type="entry name" value="AB_hydrolase_fold"/>
</dbReference>
<evidence type="ECO:0000313" key="2">
    <source>
        <dbReference type="EMBL" id="CZR02845.1"/>
    </source>
</evidence>
<dbReference type="GO" id="GO:0016787">
    <property type="term" value="F:hydrolase activity"/>
    <property type="evidence" value="ECO:0007669"/>
    <property type="project" value="UniProtKB-KW"/>
</dbReference>
<feature type="domain" description="AB hydrolase-1" evidence="1">
    <location>
        <begin position="15"/>
        <end position="193"/>
    </location>
</feature>
<dbReference type="Proteomes" id="UP000199280">
    <property type="component" value="Unassembled WGS sequence"/>
</dbReference>
<keyword evidence="5" id="KW-1185">Reference proteome</keyword>
<keyword evidence="2" id="KW-0378">Hydrolase</keyword>
<dbReference type="EMBL" id="FNYT01000021">
    <property type="protein sequence ID" value="SEJ67231.1"/>
    <property type="molecule type" value="Genomic_DNA"/>
</dbReference>
<protein>
    <submittedName>
        <fullName evidence="2">Alpha/beta hydrolase fold-1</fullName>
    </submittedName>
    <submittedName>
        <fullName evidence="3">Pimeloyl-ACP methyl ester carboxylesterase</fullName>
    </submittedName>
</protein>
<dbReference type="SUPFAM" id="SSF53474">
    <property type="entry name" value="alpha/beta-Hydrolases"/>
    <property type="match status" value="1"/>
</dbReference>
<dbReference type="RefSeq" id="WP_068623320.1">
    <property type="nucleotide sequence ID" value="NZ_FJNB01000014.1"/>
</dbReference>
<accession>A0A143Z228</accession>
<dbReference type="Gene3D" id="3.40.50.1820">
    <property type="entry name" value="alpha/beta hydrolase"/>
    <property type="match status" value="1"/>
</dbReference>
<dbReference type="InterPro" id="IPR000073">
    <property type="entry name" value="AB_hydrolase_1"/>
</dbReference>
<sequence length="247" mass="27319">MRFHEFGNRGRKSVMLIHGLGTTWEKSFGKLIPLLAADFHVVAAGLDGHDPEEETDYTNGEQEAEQVEAYIQHNLGGKLDVICGSSLGCITALLTAYRRNVIVGNIVLDGTADMSLGIFNKPASKFAGWFGEQVLKGKMNWFLKLGGITPKMLDELLYADISRKTLENAFYDAASLFSHIDKMEPYAGVRLACWYGTNEKLAAKGAKKIRKVFPNGKDTLFAGFGHGEILLHPEQYCKALQIFLEEA</sequence>
<dbReference type="EMBL" id="FJNB01000014">
    <property type="protein sequence ID" value="CZR02845.1"/>
    <property type="molecule type" value="Genomic_DNA"/>
</dbReference>
<proteinExistence type="predicted"/>
<evidence type="ECO:0000259" key="1">
    <source>
        <dbReference type="Pfam" id="PF12697"/>
    </source>
</evidence>
<dbReference type="Pfam" id="PF12697">
    <property type="entry name" value="Abhydrolase_6"/>
    <property type="match status" value="1"/>
</dbReference>
<dbReference type="STRING" id="640938.TR210_1945"/>
<evidence type="ECO:0000313" key="4">
    <source>
        <dbReference type="Proteomes" id="UP000076878"/>
    </source>
</evidence>
<organism evidence="2 4">
    <name type="scientific">Trichococcus ilyis</name>
    <dbReference type="NCBI Taxonomy" id="640938"/>
    <lineage>
        <taxon>Bacteria</taxon>
        <taxon>Bacillati</taxon>
        <taxon>Bacillota</taxon>
        <taxon>Bacilli</taxon>
        <taxon>Lactobacillales</taxon>
        <taxon>Carnobacteriaceae</taxon>
        <taxon>Trichococcus</taxon>
    </lineage>
</organism>
<dbReference type="OrthoDB" id="9776853at2"/>